<reference evidence="1" key="2">
    <citation type="journal article" date="2015" name="Data Brief">
        <title>Shoot transcriptome of the giant reed, Arundo donax.</title>
        <authorList>
            <person name="Barrero R.A."/>
            <person name="Guerrero F.D."/>
            <person name="Moolhuijzen P."/>
            <person name="Goolsby J.A."/>
            <person name="Tidwell J."/>
            <person name="Bellgard S.E."/>
            <person name="Bellgard M.I."/>
        </authorList>
    </citation>
    <scope>NUCLEOTIDE SEQUENCE</scope>
    <source>
        <tissue evidence="1">Shoot tissue taken approximately 20 cm above the soil surface</tissue>
    </source>
</reference>
<name>A0A0A8ZQS6_ARUDO</name>
<dbReference type="EMBL" id="GBRH01256106">
    <property type="protein sequence ID" value="JAD41789.1"/>
    <property type="molecule type" value="Transcribed_RNA"/>
</dbReference>
<evidence type="ECO:0000313" key="1">
    <source>
        <dbReference type="EMBL" id="JAD41789.1"/>
    </source>
</evidence>
<protein>
    <submittedName>
        <fullName evidence="1">Uncharacterized protein</fullName>
    </submittedName>
</protein>
<dbReference type="AlphaFoldDB" id="A0A0A8ZQS6"/>
<organism evidence="1">
    <name type="scientific">Arundo donax</name>
    <name type="common">Giant reed</name>
    <name type="synonym">Donax arundinaceus</name>
    <dbReference type="NCBI Taxonomy" id="35708"/>
    <lineage>
        <taxon>Eukaryota</taxon>
        <taxon>Viridiplantae</taxon>
        <taxon>Streptophyta</taxon>
        <taxon>Embryophyta</taxon>
        <taxon>Tracheophyta</taxon>
        <taxon>Spermatophyta</taxon>
        <taxon>Magnoliopsida</taxon>
        <taxon>Liliopsida</taxon>
        <taxon>Poales</taxon>
        <taxon>Poaceae</taxon>
        <taxon>PACMAD clade</taxon>
        <taxon>Arundinoideae</taxon>
        <taxon>Arundineae</taxon>
        <taxon>Arundo</taxon>
    </lineage>
</organism>
<reference evidence="1" key="1">
    <citation type="submission" date="2014-09" db="EMBL/GenBank/DDBJ databases">
        <authorList>
            <person name="Magalhaes I.L.F."/>
            <person name="Oliveira U."/>
            <person name="Santos F.R."/>
            <person name="Vidigal T.H.D.A."/>
            <person name="Brescovit A.D."/>
            <person name="Santos A.J."/>
        </authorList>
    </citation>
    <scope>NUCLEOTIDE SEQUENCE</scope>
    <source>
        <tissue evidence="1">Shoot tissue taken approximately 20 cm above the soil surface</tissue>
    </source>
</reference>
<proteinExistence type="predicted"/>
<accession>A0A0A8ZQS6</accession>
<sequence length="16" mass="1752">MNLVWLLASCIAFSLA</sequence>